<dbReference type="Pfam" id="PF02321">
    <property type="entry name" value="OEP"/>
    <property type="match status" value="2"/>
</dbReference>
<dbReference type="GO" id="GO:0015562">
    <property type="term" value="F:efflux transmembrane transporter activity"/>
    <property type="evidence" value="ECO:0007669"/>
    <property type="project" value="InterPro"/>
</dbReference>
<dbReference type="PROSITE" id="PS51257">
    <property type="entry name" value="PROKAR_LIPOPROTEIN"/>
    <property type="match status" value="1"/>
</dbReference>
<proteinExistence type="inferred from homology"/>
<dbReference type="PANTHER" id="PTHR30203:SF23">
    <property type="entry name" value="OUTER MEMBRANE EFFLUX PROTEIN"/>
    <property type="match status" value="1"/>
</dbReference>
<sequence>MIMMKKLWLISPLALMIGCSYFSPDYHKPDVAIPQSWSAQNPNLSKISESLPYLAWWQKFNDPLLNNYIESGLKNNLTIEMAKANLEAAQGQLLTVKLNWIPMLNLFGGYINGTTQNNFAPIGNLGLVNNTGAFFAVLPAYTINLFTNYTLQKQAGYNVEVAQNAELSIRLAVIGQVAAAYFTILAQRQLLVQFNQLENDAKELVTITEAMDKQGLANSISIDELRSKQQLVSGQLAIINKNLIAAENALRYLINQPPGKTVTAANFDNINPTQVIPGNLPVAVIASRPDVMKAEAQLKAANEGISVASSALLPGINLNYFFAQGAGSQTFNNPDPVPTVSSTNSNQQSYYAAYANWTISPSVFGQIDTNTAVFKSALANYKQVVNTALHEVDNALANNNGYNLKMVADTLVYKNLESVVATKKAMYNKGLTTYMLVLTSKIEKDIMAIDITQTRLQQMLSLVVLYQGLGGGYMLKSEAVIKKPVVGKINEN</sequence>
<feature type="signal peptide" evidence="2">
    <location>
        <begin position="1"/>
        <end position="22"/>
    </location>
</feature>
<comment type="similarity">
    <text evidence="1">Belongs to the outer membrane factor (OMF) (TC 1.B.17) family.</text>
</comment>
<keyword evidence="4" id="KW-1185">Reference proteome</keyword>
<dbReference type="InterPro" id="IPR010131">
    <property type="entry name" value="MdtP/NodT-like"/>
</dbReference>
<gene>
    <name evidence="3" type="ORF">CUN60_01145</name>
</gene>
<dbReference type="Proteomes" id="UP000236655">
    <property type="component" value="Chromosome"/>
</dbReference>
<dbReference type="InterPro" id="IPR003423">
    <property type="entry name" value="OMP_efflux"/>
</dbReference>
<evidence type="ECO:0000313" key="3">
    <source>
        <dbReference type="EMBL" id="AUR50966.1"/>
    </source>
</evidence>
<protein>
    <submittedName>
        <fullName evidence="3">Uncharacterized protein</fullName>
    </submittedName>
</protein>
<dbReference type="AlphaFoldDB" id="A0A2I7N3D4"/>
<evidence type="ECO:0000256" key="2">
    <source>
        <dbReference type="SAM" id="SignalP"/>
    </source>
</evidence>
<keyword evidence="2" id="KW-0732">Signal</keyword>
<feature type="chain" id="PRO_5014374626" evidence="2">
    <location>
        <begin position="23"/>
        <end position="492"/>
    </location>
</feature>
<evidence type="ECO:0000256" key="1">
    <source>
        <dbReference type="ARBA" id="ARBA00007613"/>
    </source>
</evidence>
<dbReference type="KEGG" id="nba:CUN60_01145"/>
<dbReference type="PANTHER" id="PTHR30203">
    <property type="entry name" value="OUTER MEMBRANE CATION EFFLUX PROTEIN"/>
    <property type="match status" value="1"/>
</dbReference>
<dbReference type="EMBL" id="CP024847">
    <property type="protein sequence ID" value="AUR50966.1"/>
    <property type="molecule type" value="Genomic_DNA"/>
</dbReference>
<organism evidence="3 4">
    <name type="scientific">Aquella oligotrophica</name>
    <dbReference type="NCBI Taxonomy" id="2067065"/>
    <lineage>
        <taxon>Bacteria</taxon>
        <taxon>Pseudomonadati</taxon>
        <taxon>Pseudomonadota</taxon>
        <taxon>Betaproteobacteria</taxon>
        <taxon>Neisseriales</taxon>
        <taxon>Neisseriaceae</taxon>
        <taxon>Aquella</taxon>
    </lineage>
</organism>
<name>A0A2I7N3D4_9NEIS</name>
<dbReference type="SUPFAM" id="SSF56954">
    <property type="entry name" value="Outer membrane efflux proteins (OEP)"/>
    <property type="match status" value="1"/>
</dbReference>
<accession>A0A2I7N3D4</accession>
<dbReference type="Gene3D" id="1.20.1600.10">
    <property type="entry name" value="Outer membrane efflux proteins (OEP)"/>
    <property type="match status" value="1"/>
</dbReference>
<reference evidence="4" key="1">
    <citation type="submission" date="2017-11" db="EMBL/GenBank/DDBJ databases">
        <authorList>
            <person name="Chan K.G."/>
            <person name="Lee L.S."/>
        </authorList>
    </citation>
    <scope>NUCLEOTIDE SEQUENCE [LARGE SCALE GENOMIC DNA]</scope>
    <source>
        <strain evidence="4">DSM 100970</strain>
    </source>
</reference>
<dbReference type="Gene3D" id="2.20.200.10">
    <property type="entry name" value="Outer membrane efflux proteins (OEP)"/>
    <property type="match status" value="1"/>
</dbReference>
<evidence type="ECO:0000313" key="4">
    <source>
        <dbReference type="Proteomes" id="UP000236655"/>
    </source>
</evidence>